<proteinExistence type="predicted"/>
<feature type="non-terminal residue" evidence="1">
    <location>
        <position position="418"/>
    </location>
</feature>
<evidence type="ECO:0000313" key="1">
    <source>
        <dbReference type="EMBL" id="MBC8318234.1"/>
    </source>
</evidence>
<comment type="caution">
    <text evidence="1">The sequence shown here is derived from an EMBL/GenBank/DDBJ whole genome shotgun (WGS) entry which is preliminary data.</text>
</comment>
<organism evidence="1 2">
    <name type="scientific">Candidatus Desulfobia pelagia</name>
    <dbReference type="NCBI Taxonomy" id="2841692"/>
    <lineage>
        <taxon>Bacteria</taxon>
        <taxon>Pseudomonadati</taxon>
        <taxon>Thermodesulfobacteriota</taxon>
        <taxon>Desulfobulbia</taxon>
        <taxon>Desulfobulbales</taxon>
        <taxon>Desulfobulbaceae</taxon>
        <taxon>Candidatus Desulfobia</taxon>
    </lineage>
</organism>
<reference evidence="1 2" key="1">
    <citation type="submission" date="2020-08" db="EMBL/GenBank/DDBJ databases">
        <title>Bridging the membrane lipid divide: bacteria of the FCB group superphylum have the potential to synthesize archaeal ether lipids.</title>
        <authorList>
            <person name="Villanueva L."/>
            <person name="Von Meijenfeldt F.A.B."/>
            <person name="Westbye A.B."/>
            <person name="Yadav S."/>
            <person name="Hopmans E.C."/>
            <person name="Dutilh B.E."/>
            <person name="Sinninghe Damste J.S."/>
        </authorList>
    </citation>
    <scope>NUCLEOTIDE SEQUENCE [LARGE SCALE GENOMIC DNA]</scope>
    <source>
        <strain evidence="1">NIOZ-UU47</strain>
    </source>
</reference>
<name>A0A8J6NGJ4_9BACT</name>
<dbReference type="EMBL" id="JACNJZ010000139">
    <property type="protein sequence ID" value="MBC8318234.1"/>
    <property type="molecule type" value="Genomic_DNA"/>
</dbReference>
<sequence length="418" mass="44482">MSDPNIPNIPSSVPANQVGFFTALKSCVELLAGHGRGTDNDRALRVSELASLGIDISRFLSSSSTEPYAVVSSSSGSLKMPKPPYGLTVTKGSFVHTLTWTNPVDPIVSHIEVWVAEESQDRNNAVLRGIVTVTEDLRGGSGIFKFSGFDVSHDFTYWIRSVSYAGNYSEWHPTDIQGGYAVEGDDTISDTIDEIIDLLNGGQPDAYSAGTDYALNDRCRTSDGRTWKSIFNGSNQGNEPPNVTYWERIGVLMEGDVDGVPTVAVDGNLVVDGTILAEAIQAGSITTTHLAAAMVLIGHTIQSTNFVDGSTGWQISDSGSKFYNGIFTFGSGSSGYANLSDAPAAENPYFELGLNHWSGTAITNGTIVEDVGQQGGNVLQVPSLGYGVTTEFFPVDTAKAYTGKFRARQTVNPTSGGK</sequence>
<dbReference type="Proteomes" id="UP000614424">
    <property type="component" value="Unassembled WGS sequence"/>
</dbReference>
<accession>A0A8J6NGJ4</accession>
<dbReference type="AlphaFoldDB" id="A0A8J6NGJ4"/>
<gene>
    <name evidence="1" type="ORF">H8E41_10040</name>
</gene>
<protein>
    <submittedName>
        <fullName evidence="1">Uncharacterized protein</fullName>
    </submittedName>
</protein>
<evidence type="ECO:0000313" key="2">
    <source>
        <dbReference type="Proteomes" id="UP000614424"/>
    </source>
</evidence>